<keyword evidence="6" id="KW-1185">Reference proteome</keyword>
<feature type="compositionally biased region" description="Low complexity" evidence="1">
    <location>
        <begin position="379"/>
        <end position="401"/>
    </location>
</feature>
<sequence>MAHLTLNKYNCNEPTQSGQGGNTLGGVLTYSYRWKITNWSEVQPFMEHTSPSFGADGLQWVFKFYKGRQKNPQALSLYLGILETTPGCLRGIRKKVGIIFVLENLRTRGMDFGKMELPVWFCDKHSTWGEENLMSLEEMDRFISNDTISLLVKFEIHESIIDAQPIINNPFDKLVNSPRFSDIKFRVIDSKSREKLFYAHKGILASSSSVFEAMLTNGMKETFEDEIQLCQTNHSAFLSLLKFIYTFKVNITSLCDAENLLALADRFAIVPVREECLRYFRLELNYDNVWGIWAIAEKYSCTKTSTTCRDFVALNLDTLLDKQSTLHADPNILRLALENDEANSNSEEKIYELVVRWANYSYSSDTSSPKNSTNTQVDSLSTTSSQSSSSTASMPSELPESLNENLEDSINYLIITDNSDTGTLNELNKEIDVENDEEYDIDKFPKPWRGDRLAALPSLLNCVRFPIMKKQYICEKVDGNPTIMATDGMKDLVIEAYRHHLMLELPSSVASNRVNHRRRKMKIID</sequence>
<proteinExistence type="predicted"/>
<dbReference type="OrthoDB" id="2256373at2759"/>
<evidence type="ECO:0000313" key="6">
    <source>
        <dbReference type="Proteomes" id="UP000022910"/>
    </source>
</evidence>
<dbReference type="CDD" id="cd00121">
    <property type="entry name" value="MATH"/>
    <property type="match status" value="1"/>
</dbReference>
<dbReference type="EMBL" id="JEMT01028605">
    <property type="protein sequence ID" value="EXX54154.1"/>
    <property type="molecule type" value="Genomic_DNA"/>
</dbReference>
<dbReference type="PANTHER" id="PTHR24410">
    <property type="entry name" value="HL07962P-RELATED"/>
    <property type="match status" value="1"/>
</dbReference>
<evidence type="ECO:0000313" key="4">
    <source>
        <dbReference type="EMBL" id="EXX54154.1"/>
    </source>
</evidence>
<dbReference type="SUPFAM" id="SSF54695">
    <property type="entry name" value="POZ domain"/>
    <property type="match status" value="1"/>
</dbReference>
<comment type="caution">
    <text evidence="5">The sequence shown here is derived from an EMBL/GenBank/DDBJ whole genome shotgun (WGS) entry which is preliminary data.</text>
</comment>
<dbReference type="Gene3D" id="3.30.710.10">
    <property type="entry name" value="Potassium Channel Kv1.1, Chain A"/>
    <property type="match status" value="1"/>
</dbReference>
<protein>
    <recommendedName>
        <fullName evidence="7">BTB-domain-containing protein</fullName>
    </recommendedName>
</protein>
<organism evidence="5 6">
    <name type="scientific">Rhizophagus irregularis (strain DAOM 197198w)</name>
    <name type="common">Glomus intraradices</name>
    <dbReference type="NCBI Taxonomy" id="1432141"/>
    <lineage>
        <taxon>Eukaryota</taxon>
        <taxon>Fungi</taxon>
        <taxon>Fungi incertae sedis</taxon>
        <taxon>Mucoromycota</taxon>
        <taxon>Glomeromycotina</taxon>
        <taxon>Glomeromycetes</taxon>
        <taxon>Glomerales</taxon>
        <taxon>Glomeraceae</taxon>
        <taxon>Rhizophagus</taxon>
    </lineage>
</organism>
<dbReference type="EMBL" id="JEMT01012971">
    <property type="protein sequence ID" value="EXX74347.1"/>
    <property type="molecule type" value="Genomic_DNA"/>
</dbReference>
<dbReference type="Gene3D" id="2.60.210.10">
    <property type="entry name" value="Apoptosis, Tumor Necrosis Factor Receptor Associated Protein 2, Chain A"/>
    <property type="match status" value="1"/>
</dbReference>
<feature type="compositionally biased region" description="Polar residues" evidence="1">
    <location>
        <begin position="362"/>
        <end position="378"/>
    </location>
</feature>
<dbReference type="InterPro" id="IPR011333">
    <property type="entry name" value="SKP1/BTB/POZ_sf"/>
</dbReference>
<dbReference type="SMART" id="SM00225">
    <property type="entry name" value="BTB"/>
    <property type="match status" value="1"/>
</dbReference>
<dbReference type="Pfam" id="PF00651">
    <property type="entry name" value="BTB"/>
    <property type="match status" value="1"/>
</dbReference>
<dbReference type="Gene3D" id="1.25.40.420">
    <property type="match status" value="2"/>
</dbReference>
<dbReference type="SMART" id="SM00875">
    <property type="entry name" value="BACK"/>
    <property type="match status" value="1"/>
</dbReference>
<dbReference type="PANTHER" id="PTHR24410:SF23">
    <property type="entry name" value="BTB DOMAIN-CONTAINING PROTEIN-RELATED"/>
    <property type="match status" value="1"/>
</dbReference>
<dbReference type="HOGENOM" id="CLU_518899_0_0_1"/>
<dbReference type="PROSITE" id="PS50097">
    <property type="entry name" value="BTB"/>
    <property type="match status" value="1"/>
</dbReference>
<dbReference type="InterPro" id="IPR002083">
    <property type="entry name" value="MATH/TRAF_dom"/>
</dbReference>
<feature type="region of interest" description="Disordered" evidence="1">
    <location>
        <begin position="362"/>
        <end position="401"/>
    </location>
</feature>
<evidence type="ECO:0000259" key="2">
    <source>
        <dbReference type="PROSITE" id="PS50097"/>
    </source>
</evidence>
<dbReference type="OMA" id="YPRRHIS"/>
<name>A0A015JXT1_RHIIW</name>
<evidence type="ECO:0000259" key="3">
    <source>
        <dbReference type="PROSITE" id="PS50144"/>
    </source>
</evidence>
<dbReference type="InterPro" id="IPR051481">
    <property type="entry name" value="BTB-POZ/Galectin-3-binding"/>
</dbReference>
<feature type="domain" description="MATH" evidence="3">
    <location>
        <begin position="29"/>
        <end position="154"/>
    </location>
</feature>
<accession>A0A015JXT1</accession>
<reference evidence="5 6" key="1">
    <citation type="submission" date="2014-02" db="EMBL/GenBank/DDBJ databases">
        <title>Single nucleus genome sequencing reveals high similarity among nuclei of an endomycorrhizal fungus.</title>
        <authorList>
            <person name="Lin K."/>
            <person name="Geurts R."/>
            <person name="Zhang Z."/>
            <person name="Limpens E."/>
            <person name="Saunders D.G."/>
            <person name="Mu D."/>
            <person name="Pang E."/>
            <person name="Cao H."/>
            <person name="Cha H."/>
            <person name="Lin T."/>
            <person name="Zhou Q."/>
            <person name="Shang Y."/>
            <person name="Li Y."/>
            <person name="Ivanov S."/>
            <person name="Sharma T."/>
            <person name="Velzen R.V."/>
            <person name="Ruijter N.D."/>
            <person name="Aanen D.K."/>
            <person name="Win J."/>
            <person name="Kamoun S."/>
            <person name="Bisseling T."/>
            <person name="Huang S."/>
        </authorList>
    </citation>
    <scope>NUCLEOTIDE SEQUENCE [LARGE SCALE GENOMIC DNA]</scope>
    <source>
        <strain evidence="5">DAOM 197198w</strain>
        <strain evidence="6">DAOM197198w</strain>
    </source>
</reference>
<dbReference type="InterPro" id="IPR008974">
    <property type="entry name" value="TRAF-like"/>
</dbReference>
<evidence type="ECO:0008006" key="7">
    <source>
        <dbReference type="Google" id="ProtNLM"/>
    </source>
</evidence>
<dbReference type="PROSITE" id="PS50144">
    <property type="entry name" value="MATH"/>
    <property type="match status" value="1"/>
</dbReference>
<evidence type="ECO:0000313" key="5">
    <source>
        <dbReference type="EMBL" id="EXX74347.1"/>
    </source>
</evidence>
<feature type="domain" description="BTB" evidence="2">
    <location>
        <begin position="181"/>
        <end position="253"/>
    </location>
</feature>
<dbReference type="Pfam" id="PF07707">
    <property type="entry name" value="BACK"/>
    <property type="match status" value="1"/>
</dbReference>
<evidence type="ECO:0000256" key="1">
    <source>
        <dbReference type="SAM" id="MobiDB-lite"/>
    </source>
</evidence>
<dbReference type="Proteomes" id="UP000022910">
    <property type="component" value="Unassembled WGS sequence"/>
</dbReference>
<gene>
    <name evidence="5" type="ORF">RirG_051930</name>
    <name evidence="4" type="ORF">RirG_237230</name>
</gene>
<dbReference type="InterPro" id="IPR011705">
    <property type="entry name" value="BACK"/>
</dbReference>
<dbReference type="STRING" id="1432141.A0A015JXT1"/>
<dbReference type="AlphaFoldDB" id="A0A015JXT1"/>
<dbReference type="SMR" id="A0A015JXT1"/>
<dbReference type="InterPro" id="IPR000210">
    <property type="entry name" value="BTB/POZ_dom"/>
</dbReference>
<dbReference type="SUPFAM" id="SSF49599">
    <property type="entry name" value="TRAF domain-like"/>
    <property type="match status" value="1"/>
</dbReference>